<dbReference type="Proteomes" id="UP000016584">
    <property type="component" value="Unassembled WGS sequence"/>
</dbReference>
<dbReference type="PATRIC" id="fig|1346330.5.peg.4072"/>
<accession>U2H6K8</accession>
<evidence type="ECO:0000313" key="2">
    <source>
        <dbReference type="Proteomes" id="UP000016584"/>
    </source>
</evidence>
<name>U2H6K8_9SPHI</name>
<dbReference type="OrthoDB" id="711376at2"/>
<dbReference type="RefSeq" id="WP_021072073.1">
    <property type="nucleotide sequence ID" value="NZ_ATDL01000022.1"/>
</dbReference>
<organism evidence="1 2">
    <name type="scientific">Sphingobacterium paucimobilis HER1398</name>
    <dbReference type="NCBI Taxonomy" id="1346330"/>
    <lineage>
        <taxon>Bacteria</taxon>
        <taxon>Pseudomonadati</taxon>
        <taxon>Bacteroidota</taxon>
        <taxon>Sphingobacteriia</taxon>
        <taxon>Sphingobacteriales</taxon>
        <taxon>Sphingobacteriaceae</taxon>
        <taxon>Sphingobacterium</taxon>
    </lineage>
</organism>
<reference evidence="1 2" key="1">
    <citation type="journal article" date="2013" name="Genome Announc.">
        <title>The Draft Genome Sequence of Sphingomonas paucimobilis Strain HER1398 (Proteobacteria), Host to the Giant PAU Phage, Indicates That It Is a Member of the Genus Sphingobacterium (Bacteroidetes).</title>
        <authorList>
            <person name="White R.A.III."/>
            <person name="Suttle C.A."/>
        </authorList>
    </citation>
    <scope>NUCLEOTIDE SEQUENCE [LARGE SCALE GENOMIC DNA]</scope>
    <source>
        <strain evidence="1 2">HER1398</strain>
    </source>
</reference>
<dbReference type="EMBL" id="ATDL01000022">
    <property type="protein sequence ID" value="ERJ57341.1"/>
    <property type="molecule type" value="Genomic_DNA"/>
</dbReference>
<sequence length="147" mass="16826">MKKQFTLTGIGVDEWITYIYAGGDHRIHEECAYIAHDFVGWISYRFQLAASQIEFVISLGELVHESYSSDIQNTLLLRGTISLDKEQEPILSDKIQNAKAQNPKVVWKEKQNAVARAMATEGKQKDKHNEQKASLRFRISYPDINVN</sequence>
<protein>
    <submittedName>
        <fullName evidence="1">Uncharacterized protein</fullName>
    </submittedName>
</protein>
<comment type="caution">
    <text evidence="1">The sequence shown here is derived from an EMBL/GenBank/DDBJ whole genome shotgun (WGS) entry which is preliminary data.</text>
</comment>
<evidence type="ECO:0000313" key="1">
    <source>
        <dbReference type="EMBL" id="ERJ57341.1"/>
    </source>
</evidence>
<dbReference type="AlphaFoldDB" id="U2H6K8"/>
<proteinExistence type="predicted"/>
<keyword evidence="2" id="KW-1185">Reference proteome</keyword>
<gene>
    <name evidence="1" type="ORF">M472_01040</name>
</gene>